<dbReference type="SMART" id="SM01142">
    <property type="entry name" value="DSHCT"/>
    <property type="match status" value="1"/>
</dbReference>
<dbReference type="EMBL" id="JAMWBK010000013">
    <property type="protein sequence ID" value="KAJ8900952.1"/>
    <property type="molecule type" value="Genomic_DNA"/>
</dbReference>
<keyword evidence="1" id="KW-0547">Nucleotide-binding</keyword>
<feature type="domain" description="Helicase C-terminal" evidence="7">
    <location>
        <begin position="509"/>
        <end position="707"/>
    </location>
</feature>
<feature type="region of interest" description="Disordered" evidence="5">
    <location>
        <begin position="191"/>
        <end position="226"/>
    </location>
</feature>
<accession>A0AAV8UIE2</accession>
<keyword evidence="2" id="KW-0378">Hydrolase</keyword>
<dbReference type="InterPro" id="IPR011545">
    <property type="entry name" value="DEAD/DEAH_box_helicase_dom"/>
</dbReference>
<feature type="region of interest" description="Disordered" evidence="5">
    <location>
        <begin position="239"/>
        <end position="269"/>
    </location>
</feature>
<dbReference type="InterPro" id="IPR016438">
    <property type="entry name" value="SKI2-like"/>
</dbReference>
<keyword evidence="9" id="KW-1185">Reference proteome</keyword>
<evidence type="ECO:0000313" key="9">
    <source>
        <dbReference type="Proteomes" id="UP001157974"/>
    </source>
</evidence>
<dbReference type="GO" id="GO:0003723">
    <property type="term" value="F:RNA binding"/>
    <property type="evidence" value="ECO:0007669"/>
    <property type="project" value="InterPro"/>
</dbReference>
<dbReference type="FunFam" id="3.40.50.300:FF:000354">
    <property type="entry name" value="ATP-dependent RNA helicase SKI2"/>
    <property type="match status" value="1"/>
</dbReference>
<dbReference type="PROSITE" id="PS51194">
    <property type="entry name" value="HELICASE_CTER"/>
    <property type="match status" value="1"/>
</dbReference>
<dbReference type="InterPro" id="IPR001650">
    <property type="entry name" value="Helicase_C-like"/>
</dbReference>
<name>A0AAV8UIE2_9RHOD</name>
<dbReference type="CDD" id="cd18795">
    <property type="entry name" value="SF2_C_Ski2"/>
    <property type="match status" value="1"/>
</dbReference>
<dbReference type="SMART" id="SM00487">
    <property type="entry name" value="DEXDc"/>
    <property type="match status" value="1"/>
</dbReference>
<evidence type="ECO:0000256" key="5">
    <source>
        <dbReference type="SAM" id="MobiDB-lite"/>
    </source>
</evidence>
<organism evidence="8 9">
    <name type="scientific">Rhodosorus marinus</name>
    <dbReference type="NCBI Taxonomy" id="101924"/>
    <lineage>
        <taxon>Eukaryota</taxon>
        <taxon>Rhodophyta</taxon>
        <taxon>Stylonematophyceae</taxon>
        <taxon>Stylonematales</taxon>
        <taxon>Stylonemataceae</taxon>
        <taxon>Rhodosorus</taxon>
    </lineage>
</organism>
<dbReference type="GO" id="GO:0003724">
    <property type="term" value="F:RNA helicase activity"/>
    <property type="evidence" value="ECO:0007669"/>
    <property type="project" value="InterPro"/>
</dbReference>
<gene>
    <name evidence="8" type="ORF">NDN08_000249</name>
</gene>
<dbReference type="GO" id="GO:0070478">
    <property type="term" value="P:nuclear-transcribed mRNA catabolic process, 3'-5' exonucleolytic nonsense-mediated decay"/>
    <property type="evidence" value="ECO:0007669"/>
    <property type="project" value="TreeGrafter"/>
</dbReference>
<dbReference type="AlphaFoldDB" id="A0AAV8UIE2"/>
<dbReference type="GO" id="GO:0055087">
    <property type="term" value="C:Ski complex"/>
    <property type="evidence" value="ECO:0007669"/>
    <property type="project" value="TreeGrafter"/>
</dbReference>
<dbReference type="GO" id="GO:0016787">
    <property type="term" value="F:hydrolase activity"/>
    <property type="evidence" value="ECO:0007669"/>
    <property type="project" value="UniProtKB-KW"/>
</dbReference>
<dbReference type="PIRSF" id="PIRSF005198">
    <property type="entry name" value="Antiviral_helicase_SKI2"/>
    <property type="match status" value="1"/>
</dbReference>
<dbReference type="InterPro" id="IPR025696">
    <property type="entry name" value="Beta-barrel_MTR4"/>
</dbReference>
<keyword evidence="3" id="KW-0347">Helicase</keyword>
<keyword evidence="4" id="KW-0067">ATP-binding</keyword>
<evidence type="ECO:0000256" key="3">
    <source>
        <dbReference type="ARBA" id="ARBA00022806"/>
    </source>
</evidence>
<dbReference type="Gene3D" id="3.40.50.300">
    <property type="entry name" value="P-loop containing nucleotide triphosphate hydrolases"/>
    <property type="match status" value="2"/>
</dbReference>
<dbReference type="InterPro" id="IPR014001">
    <property type="entry name" value="Helicase_ATP-bd"/>
</dbReference>
<dbReference type="InterPro" id="IPR027417">
    <property type="entry name" value="P-loop_NTPase"/>
</dbReference>
<evidence type="ECO:0000313" key="8">
    <source>
        <dbReference type="EMBL" id="KAJ8900952.1"/>
    </source>
</evidence>
<dbReference type="Pfam" id="PF00270">
    <property type="entry name" value="DEAD"/>
    <property type="match status" value="1"/>
</dbReference>
<dbReference type="SMART" id="SM00490">
    <property type="entry name" value="HELICc"/>
    <property type="match status" value="1"/>
</dbReference>
<reference evidence="8 9" key="1">
    <citation type="journal article" date="2023" name="Nat. Commun.">
        <title>Origin of minicircular mitochondrial genomes in red algae.</title>
        <authorList>
            <person name="Lee Y."/>
            <person name="Cho C.H."/>
            <person name="Lee Y.M."/>
            <person name="Park S.I."/>
            <person name="Yang J.H."/>
            <person name="West J.A."/>
            <person name="Bhattacharya D."/>
            <person name="Yoon H.S."/>
        </authorList>
    </citation>
    <scope>NUCLEOTIDE SEQUENCE [LARGE SCALE GENOMIC DNA]</scope>
    <source>
        <strain evidence="8 9">CCMP1338</strain>
        <tissue evidence="8">Whole cell</tissue>
    </source>
</reference>
<dbReference type="InterPro" id="IPR012961">
    <property type="entry name" value="Ski2/MTR4_C"/>
</dbReference>
<protein>
    <submittedName>
        <fullName evidence="8">Uncharacterized protein</fullName>
    </submittedName>
</protein>
<feature type="compositionally biased region" description="Acidic residues" evidence="5">
    <location>
        <begin position="194"/>
        <end position="221"/>
    </location>
</feature>
<evidence type="ECO:0000259" key="7">
    <source>
        <dbReference type="PROSITE" id="PS51194"/>
    </source>
</evidence>
<proteinExistence type="predicted"/>
<dbReference type="PROSITE" id="PS51192">
    <property type="entry name" value="HELICASE_ATP_BIND_1"/>
    <property type="match status" value="1"/>
</dbReference>
<dbReference type="Pfam" id="PF13234">
    <property type="entry name" value="MTR4_beta-barrel"/>
    <property type="match status" value="1"/>
</dbReference>
<dbReference type="PANTHER" id="PTHR12131">
    <property type="entry name" value="ATP-DEPENDENT RNA AND DNA HELICASE"/>
    <property type="match status" value="1"/>
</dbReference>
<evidence type="ECO:0000256" key="1">
    <source>
        <dbReference type="ARBA" id="ARBA00022741"/>
    </source>
</evidence>
<feature type="domain" description="Helicase ATP-binding" evidence="6">
    <location>
        <begin position="292"/>
        <end position="448"/>
    </location>
</feature>
<dbReference type="InterPro" id="IPR050699">
    <property type="entry name" value="RNA-DNA_Helicase"/>
</dbReference>
<evidence type="ECO:0000256" key="4">
    <source>
        <dbReference type="ARBA" id="ARBA00022840"/>
    </source>
</evidence>
<dbReference type="PANTHER" id="PTHR12131:SF1">
    <property type="entry name" value="ATP-DEPENDENT RNA HELICASE SUPV3L1, MITOCHONDRIAL-RELATED"/>
    <property type="match status" value="1"/>
</dbReference>
<comment type="caution">
    <text evidence="8">The sequence shown here is derived from an EMBL/GenBank/DDBJ whole genome shotgun (WGS) entry which is preliminary data.</text>
</comment>
<dbReference type="Gene3D" id="1.10.3380.30">
    <property type="match status" value="2"/>
</dbReference>
<dbReference type="Proteomes" id="UP001157974">
    <property type="component" value="Unassembled WGS sequence"/>
</dbReference>
<evidence type="ECO:0000256" key="2">
    <source>
        <dbReference type="ARBA" id="ARBA00022801"/>
    </source>
</evidence>
<dbReference type="Pfam" id="PF08148">
    <property type="entry name" value="DSHCT"/>
    <property type="match status" value="1"/>
</dbReference>
<dbReference type="GO" id="GO:0005524">
    <property type="term" value="F:ATP binding"/>
    <property type="evidence" value="ECO:0007669"/>
    <property type="project" value="UniProtKB-KW"/>
</dbReference>
<dbReference type="Pfam" id="PF00271">
    <property type="entry name" value="Helicase_C"/>
    <property type="match status" value="1"/>
</dbReference>
<sequence>MEKELDWISALVVEPTECDEVLSIVGHDGERWKYALERLPELDGGSGSQASAVIRKAIRASDYLRGTTNQKPFTPAAIKPKRKGVDEAFGRARLEALRDGRSDNLTEFPQFIAGLKEVDIYNLGKQDYQLQSQYDLSADDIHEMEIKRSRAAAAAGENYIVGDNSRSGVALSLKQDGFRLDSVFQRGDESLFGLEDDDDFDDETDDDESSPTGEDQDENGAVEDQNIDGTILQLDSLLNEESDASRSRQGRSNISEAWAAEDTSDGSNFSTVVPDPVKVYPFDLDPFQKKAIMHIEKGENVFVAAHTSAGKTVVAEYAIALSERNRTRVIYTSPIKSLSNQKFRDFSDTFGDVGIVTGDVSYKQEAACLVMTTEILRSMLYKGADLIRDIEWVIFDEVHYVNDLERGVVWEEVIIMLPEHVRIVMLSATVPNAIEFAEWVGSSRQSKVYVISTLKRPVPLEHSLFVKKGTTLVLDSSKRWLSKNFNDAVKADAEGQSNLRGRPRHAWGALVKYLEKQNQCPAVIFCFSKSRCEEAAYNLGKTDLSEGSAQKAQVHMLFEKALAQLNNPDRELPQILRVRDMLKRGIGVHHAGLLPIVKEVVEILFQKGIVKILFATETFAMGVNMPARTVVFSALRKHDGRSFRFLQAGEYTQMAGRAGRRGLDKIGNVLLYFASGSIPSEMEVKNILCGRANELVSQFRLTYNMVLNLLRIEDLRIEDMIRRSFAEAPAKRETKKIKRLIERGTQVLDQLRSNISFLSRFEDYFETLEELKTINTSLSEAMFSASSGSSVFFGKVIVLERSDRGMALGVVLKVVNTSPQGLSGEKKTSVRSLNLLQSPGSSKFFYQSEILHKEKALGRNVQRLGQIFYEIRDVQPREILSVLNVSLKLDREKLVPLRGSPDAYAISSALEQMRKLAQDSEEVNLLNTVDPRKDLKIMDMEVYKAWERSSNLLANLSTHPMVDSPRLGEAMDSLHRMRQLEFRLERLRWASSDESLQLRNDSLKRIDVLKRLNYVSEDNVVQLKGRSACEVNTCDSLILTELIFENVLKELEPDACAALLTALVCQDKMEEEVIPEELLAAQQVTDKIVTALAVVQDESGLPISALEYARHNIRWSLSNLVLHWARGEDFNQILEYAIDIPEGSIVRCVVRLSELLRETRNAAGVIGDISLFHKMEEAMTLVKRDIIFAASLYLS</sequence>
<evidence type="ECO:0000259" key="6">
    <source>
        <dbReference type="PROSITE" id="PS51192"/>
    </source>
</evidence>
<dbReference type="SUPFAM" id="SSF52540">
    <property type="entry name" value="P-loop containing nucleoside triphosphate hydrolases"/>
    <property type="match status" value="1"/>
</dbReference>